<organism evidence="3 4">
    <name type="scientific">Tribonema minus</name>
    <dbReference type="NCBI Taxonomy" id="303371"/>
    <lineage>
        <taxon>Eukaryota</taxon>
        <taxon>Sar</taxon>
        <taxon>Stramenopiles</taxon>
        <taxon>Ochrophyta</taxon>
        <taxon>PX clade</taxon>
        <taxon>Xanthophyceae</taxon>
        <taxon>Tribonematales</taxon>
        <taxon>Tribonemataceae</taxon>
        <taxon>Tribonema</taxon>
    </lineage>
</organism>
<comment type="caution">
    <text evidence="3">The sequence shown here is derived from an EMBL/GenBank/DDBJ whole genome shotgun (WGS) entry which is preliminary data.</text>
</comment>
<evidence type="ECO:0000256" key="2">
    <source>
        <dbReference type="SAM" id="MobiDB-lite"/>
    </source>
</evidence>
<gene>
    <name evidence="3" type="ORF">JKP88DRAFT_273561</name>
</gene>
<name>A0A835YQI6_9STRA</name>
<sequence length="572" mass="60658">MQQASADGQHRISSSGGDCSISKCSNSSGERYFTSSSSGDSGDGSIPKQGVVSPHKEDELSQEQHNELQHFRRTLRDAAARGDHEAALKVVHRMRAAGLATTRDWSDHVRALVVVGSLHAAVFALAGLVRHGHRPDVKLFHLVLRALSHGRDVAMSAALHVVELMRRCGARPDARAYGYALRVCRGGGREAARGAAALLRGMEADGVPPDAHTLSAALEACFSASDWRRALALFEQAEADHPSLITVHTWNRLLGMARRGVPRDAVTYSRLLEAHALRGDEGGVAALVADMRAAGMELAARHCYQTIRGYAEGGHARLAEAALEAAVESGGAEAFMFMPVLAECRRARDAPRARRWLRRALSLGLAAHAAGDDGAADALWRDAQAAGADAGAPCRYKAMRRSGGGDGGSGGAAERHLLLVDVDAPAPLRGARDSALDVSRCGRGMTRAALRAEAAALRAAPPPALRYVFTGAATQQQRETAEADVAILRSAGAHVSVVGRGGALWKAVVPARRAPPRAAPRRAPRRRPQPRNRTLGEDAAPEKRACDGETAASREPPRLAPAELQSDSGRRN</sequence>
<dbReference type="PANTHER" id="PTHR47447">
    <property type="entry name" value="OS03G0856100 PROTEIN"/>
    <property type="match status" value="1"/>
</dbReference>
<keyword evidence="1" id="KW-0677">Repeat</keyword>
<dbReference type="InterPro" id="IPR011990">
    <property type="entry name" value="TPR-like_helical_dom_sf"/>
</dbReference>
<accession>A0A835YQI6</accession>
<dbReference type="Gene3D" id="1.25.40.10">
    <property type="entry name" value="Tetratricopeptide repeat domain"/>
    <property type="match status" value="2"/>
</dbReference>
<feature type="region of interest" description="Disordered" evidence="2">
    <location>
        <begin position="513"/>
        <end position="572"/>
    </location>
</feature>
<reference evidence="3" key="1">
    <citation type="submission" date="2021-02" db="EMBL/GenBank/DDBJ databases">
        <title>First Annotated Genome of the Yellow-green Alga Tribonema minus.</title>
        <authorList>
            <person name="Mahan K.M."/>
        </authorList>
    </citation>
    <scope>NUCLEOTIDE SEQUENCE</scope>
    <source>
        <strain evidence="3">UTEX B ZZ1240</strain>
    </source>
</reference>
<dbReference type="Proteomes" id="UP000664859">
    <property type="component" value="Unassembled WGS sequence"/>
</dbReference>
<feature type="compositionally biased region" description="Low complexity" evidence="2">
    <location>
        <begin position="35"/>
        <end position="45"/>
    </location>
</feature>
<feature type="compositionally biased region" description="Basic residues" evidence="2">
    <location>
        <begin position="519"/>
        <end position="530"/>
    </location>
</feature>
<evidence type="ECO:0000256" key="1">
    <source>
        <dbReference type="ARBA" id="ARBA00022737"/>
    </source>
</evidence>
<proteinExistence type="predicted"/>
<feature type="region of interest" description="Disordered" evidence="2">
    <location>
        <begin position="1"/>
        <end position="67"/>
    </location>
</feature>
<dbReference type="AlphaFoldDB" id="A0A835YQI6"/>
<dbReference type="PANTHER" id="PTHR47447:SF17">
    <property type="entry name" value="OS12G0638900 PROTEIN"/>
    <property type="match status" value="1"/>
</dbReference>
<dbReference type="EMBL" id="JAFCMP010000445">
    <property type="protein sequence ID" value="KAG5179731.1"/>
    <property type="molecule type" value="Genomic_DNA"/>
</dbReference>
<feature type="compositionally biased region" description="Basic and acidic residues" evidence="2">
    <location>
        <begin position="534"/>
        <end position="547"/>
    </location>
</feature>
<evidence type="ECO:0000313" key="3">
    <source>
        <dbReference type="EMBL" id="KAG5179731.1"/>
    </source>
</evidence>
<feature type="compositionally biased region" description="Polar residues" evidence="2">
    <location>
        <begin position="1"/>
        <end position="29"/>
    </location>
</feature>
<evidence type="ECO:0000313" key="4">
    <source>
        <dbReference type="Proteomes" id="UP000664859"/>
    </source>
</evidence>
<feature type="compositionally biased region" description="Basic and acidic residues" evidence="2">
    <location>
        <begin position="54"/>
        <end position="67"/>
    </location>
</feature>
<keyword evidence="4" id="KW-1185">Reference proteome</keyword>
<protein>
    <submittedName>
        <fullName evidence="3">Uncharacterized protein</fullName>
    </submittedName>
</protein>